<evidence type="ECO:0000259" key="1">
    <source>
        <dbReference type="Pfam" id="PF00501"/>
    </source>
</evidence>
<comment type="caution">
    <text evidence="3">The sequence shown here is derived from an EMBL/GenBank/DDBJ whole genome shotgun (WGS) entry which is preliminary data.</text>
</comment>
<proteinExistence type="predicted"/>
<name>A0A6M1U4X8_9RHOB</name>
<dbReference type="InterPro" id="IPR050237">
    <property type="entry name" value="ATP-dep_AMP-bd_enzyme"/>
</dbReference>
<dbReference type="InterPro" id="IPR045851">
    <property type="entry name" value="AMP-bd_C_sf"/>
</dbReference>
<dbReference type="AlphaFoldDB" id="A0A6M1U4X8"/>
<dbReference type="GO" id="GO:0016878">
    <property type="term" value="F:acid-thiol ligase activity"/>
    <property type="evidence" value="ECO:0007669"/>
    <property type="project" value="UniProtKB-ARBA"/>
</dbReference>
<organism evidence="3 4">
    <name type="scientific">Paragemmobacter kunshanensis</name>
    <dbReference type="NCBI Taxonomy" id="2583234"/>
    <lineage>
        <taxon>Bacteria</taxon>
        <taxon>Pseudomonadati</taxon>
        <taxon>Pseudomonadota</taxon>
        <taxon>Alphaproteobacteria</taxon>
        <taxon>Rhodobacterales</taxon>
        <taxon>Paracoccaceae</taxon>
        <taxon>Paragemmobacter</taxon>
    </lineage>
</organism>
<evidence type="ECO:0000259" key="2">
    <source>
        <dbReference type="Pfam" id="PF13193"/>
    </source>
</evidence>
<feature type="domain" description="AMP-dependent synthetase/ligase" evidence="1">
    <location>
        <begin position="69"/>
        <end position="280"/>
    </location>
</feature>
<dbReference type="Pfam" id="PF00501">
    <property type="entry name" value="AMP-binding"/>
    <property type="match status" value="1"/>
</dbReference>
<dbReference type="Pfam" id="PF13193">
    <property type="entry name" value="AMP-binding_C"/>
    <property type="match status" value="1"/>
</dbReference>
<accession>A0A6M1U4X8</accession>
<gene>
    <name evidence="3" type="ORF">G5V65_03420</name>
</gene>
<sequence>MVQGAARRVAIPDRFRWHPDARLYGPDGAEVRPAAVADAAVIAPAPCGAAVAAALARGAAGLPFRVGAEEMPAPEAGRRPVFETLTSGSTGLPRRIRRSQRSWCASFAVNAGLFGIGPGVRVAVPGRMVHSLSLYGALEGACLGAEVHLLAGLRPDAQVAALRAREVAVLYATPAQLRLMVEAGPASLPALRRVIVGGSKLDAVLRAALASIAPGAEVREFYGAAEASFVTLTDASCAEGSVGRPYPGVRLVVRSPGGVVLGRGGVGEIWVKSPYLCDRYAGGRGMPALRQGGWLSVGEMGWMERGELYLAGRVGRMVTVADQNVFPEEIEVFLAGLPGVRRVAVLPKADLMRGHVLVAVMLGDAGREAEILRAARQRLGPLKAPKAVIWREEWPELASGKTDLTRIAAEAGL</sequence>
<feature type="domain" description="AMP-binding enzyme C-terminal" evidence="2">
    <location>
        <begin position="329"/>
        <end position="401"/>
    </location>
</feature>
<dbReference type="EMBL" id="JAALFE010000002">
    <property type="protein sequence ID" value="NGQ89933.1"/>
    <property type="molecule type" value="Genomic_DNA"/>
</dbReference>
<protein>
    <submittedName>
        <fullName evidence="3">AMP-binding protein</fullName>
    </submittedName>
</protein>
<dbReference type="Proteomes" id="UP000474758">
    <property type="component" value="Unassembled WGS sequence"/>
</dbReference>
<reference evidence="3 4" key="1">
    <citation type="submission" date="2020-02" db="EMBL/GenBank/DDBJ databases">
        <title>Rhodobacter translucens sp. nov., a novel bacterium isolated from activated sludge.</title>
        <authorList>
            <person name="Liu J."/>
        </authorList>
    </citation>
    <scope>NUCLEOTIDE SEQUENCE [LARGE SCALE GENOMIC DNA]</scope>
    <source>
        <strain evidence="3 4">HX-7-19</strain>
    </source>
</reference>
<dbReference type="PANTHER" id="PTHR43767">
    <property type="entry name" value="LONG-CHAIN-FATTY-ACID--COA LIGASE"/>
    <property type="match status" value="1"/>
</dbReference>
<dbReference type="InterPro" id="IPR000873">
    <property type="entry name" value="AMP-dep_synth/lig_dom"/>
</dbReference>
<dbReference type="InterPro" id="IPR042099">
    <property type="entry name" value="ANL_N_sf"/>
</dbReference>
<dbReference type="RefSeq" id="WP_165047086.1">
    <property type="nucleotide sequence ID" value="NZ_JAALFE010000002.1"/>
</dbReference>
<evidence type="ECO:0000313" key="3">
    <source>
        <dbReference type="EMBL" id="NGQ89933.1"/>
    </source>
</evidence>
<dbReference type="SUPFAM" id="SSF56801">
    <property type="entry name" value="Acetyl-CoA synthetase-like"/>
    <property type="match status" value="1"/>
</dbReference>
<keyword evidence="4" id="KW-1185">Reference proteome</keyword>
<dbReference type="Gene3D" id="3.30.300.30">
    <property type="match status" value="1"/>
</dbReference>
<dbReference type="Gene3D" id="3.40.50.12780">
    <property type="entry name" value="N-terminal domain of ligase-like"/>
    <property type="match status" value="1"/>
</dbReference>
<dbReference type="PANTHER" id="PTHR43767:SF1">
    <property type="entry name" value="NONRIBOSOMAL PEPTIDE SYNTHASE PES1 (EUROFUNG)-RELATED"/>
    <property type="match status" value="1"/>
</dbReference>
<dbReference type="InterPro" id="IPR025110">
    <property type="entry name" value="AMP-bd_C"/>
</dbReference>
<evidence type="ECO:0000313" key="4">
    <source>
        <dbReference type="Proteomes" id="UP000474758"/>
    </source>
</evidence>